<dbReference type="AlphaFoldDB" id="A0A1M6WXI2"/>
<dbReference type="EMBL" id="FRAT01000006">
    <property type="protein sequence ID" value="SHK98386.1"/>
    <property type="molecule type" value="Genomic_DNA"/>
</dbReference>
<dbReference type="InterPro" id="IPR006860">
    <property type="entry name" value="FecR"/>
</dbReference>
<dbReference type="EMBL" id="FOKU01000004">
    <property type="protein sequence ID" value="SFB99575.1"/>
    <property type="molecule type" value="Genomic_DNA"/>
</dbReference>
<evidence type="ECO:0000313" key="6">
    <source>
        <dbReference type="Proteomes" id="UP000184031"/>
    </source>
</evidence>
<evidence type="ECO:0000259" key="2">
    <source>
        <dbReference type="Pfam" id="PF04773"/>
    </source>
</evidence>
<dbReference type="Pfam" id="PF16344">
    <property type="entry name" value="FecR_C"/>
    <property type="match status" value="1"/>
</dbReference>
<keyword evidence="7" id="KW-1185">Reference proteome</keyword>
<dbReference type="STRING" id="1055723.SAMN05216293_2352"/>
<dbReference type="InterPro" id="IPR032508">
    <property type="entry name" value="FecR_C"/>
</dbReference>
<keyword evidence="1" id="KW-0472">Membrane</keyword>
<feature type="domain" description="Protein FecR C-terminal" evidence="3">
    <location>
        <begin position="241"/>
        <end position="308"/>
    </location>
</feature>
<dbReference type="Gene3D" id="2.60.120.1440">
    <property type="match status" value="1"/>
</dbReference>
<dbReference type="Pfam" id="PF04773">
    <property type="entry name" value="FecR"/>
    <property type="match status" value="1"/>
</dbReference>
<dbReference type="InterPro" id="IPR012373">
    <property type="entry name" value="Ferrdict_sens_TM"/>
</dbReference>
<dbReference type="Proteomes" id="UP000198940">
    <property type="component" value="Unassembled WGS sequence"/>
</dbReference>
<dbReference type="PANTHER" id="PTHR30273:SF2">
    <property type="entry name" value="PROTEIN FECR"/>
    <property type="match status" value="1"/>
</dbReference>
<dbReference type="PIRSF" id="PIRSF018266">
    <property type="entry name" value="FecR"/>
    <property type="match status" value="1"/>
</dbReference>
<feature type="domain" description="FecR protein" evidence="2">
    <location>
        <begin position="104"/>
        <end position="196"/>
    </location>
</feature>
<accession>A0A1M6WXI2</accession>
<evidence type="ECO:0000313" key="7">
    <source>
        <dbReference type="Proteomes" id="UP000198940"/>
    </source>
</evidence>
<evidence type="ECO:0000256" key="1">
    <source>
        <dbReference type="SAM" id="Phobius"/>
    </source>
</evidence>
<dbReference type="RefSeq" id="WP_072880043.1">
    <property type="nucleotide sequence ID" value="NZ_FOKU01000004.1"/>
</dbReference>
<protein>
    <submittedName>
        <fullName evidence="5">FecR family protein</fullName>
    </submittedName>
</protein>
<proteinExistence type="predicted"/>
<evidence type="ECO:0000259" key="3">
    <source>
        <dbReference type="Pfam" id="PF16344"/>
    </source>
</evidence>
<gene>
    <name evidence="4" type="ORF">SAMN04487891_104246</name>
    <name evidence="5" type="ORF">SAMN05216293_2352</name>
</gene>
<evidence type="ECO:0000313" key="4">
    <source>
        <dbReference type="EMBL" id="SFB99575.1"/>
    </source>
</evidence>
<dbReference type="Gene3D" id="3.55.50.30">
    <property type="match status" value="1"/>
</dbReference>
<keyword evidence="1" id="KW-1133">Transmembrane helix</keyword>
<dbReference type="PANTHER" id="PTHR30273">
    <property type="entry name" value="PERIPLASMIC SIGNAL SENSOR AND SIGMA FACTOR ACTIVATOR FECR-RELATED"/>
    <property type="match status" value="1"/>
</dbReference>
<feature type="transmembrane region" description="Helical" evidence="1">
    <location>
        <begin position="74"/>
        <end position="93"/>
    </location>
</feature>
<reference evidence="5 6" key="1">
    <citation type="submission" date="2016-11" db="EMBL/GenBank/DDBJ databases">
        <authorList>
            <person name="Varghese N."/>
            <person name="Submissions S."/>
        </authorList>
    </citation>
    <scope>NUCLEOTIDE SEQUENCE [LARGE SCALE GENOMIC DNA]</scope>
    <source>
        <strain evidence="5 6">CGMCC 1.12174</strain>
        <strain evidence="4 7">DSM 26351</strain>
    </source>
</reference>
<name>A0A1M6WXI2_9FLAO</name>
<dbReference type="Proteomes" id="UP000184031">
    <property type="component" value="Unassembled WGS sequence"/>
</dbReference>
<dbReference type="GO" id="GO:0016989">
    <property type="term" value="F:sigma factor antagonist activity"/>
    <property type="evidence" value="ECO:0007669"/>
    <property type="project" value="TreeGrafter"/>
</dbReference>
<evidence type="ECO:0000313" key="5">
    <source>
        <dbReference type="EMBL" id="SHK98386.1"/>
    </source>
</evidence>
<sequence length="314" mass="36311">MRNNTVEEECIRYLAKEGSEEERFLFEVELSINDDLKKEYAIYKKIWEEYPVTYSQEHHKRQYPFQKSSKRTKLTRLMAITGIAAALVVGWLLTSDLYMSYPNKVTTQSQERVTFYLPDSTKVILNSESSLAYHNDFLTNRTVHLTGEAFFDVVHNENQPFMVFTEDVEVLVLGTEFNVNTSDTLGTISLEKGKVNVRIPDSGMNVTLYPNEQVVYDPLNRHIDKKMFDPKEALAWKDEVLVLRDEILEKALPKINNYYGVQFVLKDSVVANKSIKGLFKGKNIDDFKEAMEFITGVAIESLEEQTYLIHTNED</sequence>
<organism evidence="5 6">
    <name type="scientific">Flagellimonas taeanensis</name>
    <dbReference type="NCBI Taxonomy" id="1005926"/>
    <lineage>
        <taxon>Bacteria</taxon>
        <taxon>Pseudomonadati</taxon>
        <taxon>Bacteroidota</taxon>
        <taxon>Flavobacteriia</taxon>
        <taxon>Flavobacteriales</taxon>
        <taxon>Flavobacteriaceae</taxon>
        <taxon>Flagellimonas</taxon>
    </lineage>
</organism>
<comment type="caution">
    <text evidence="5">The sequence shown here is derived from an EMBL/GenBank/DDBJ whole genome shotgun (WGS) entry which is preliminary data.</text>
</comment>
<keyword evidence="1" id="KW-0812">Transmembrane</keyword>
<dbReference type="OrthoDB" id="1097132at2"/>